<feature type="domain" description="HTH tetR-type" evidence="6">
    <location>
        <begin position="22"/>
        <end position="82"/>
    </location>
</feature>
<dbReference type="InterPro" id="IPR036271">
    <property type="entry name" value="Tet_transcr_reg_TetR-rel_C_sf"/>
</dbReference>
<dbReference type="Pfam" id="PF00440">
    <property type="entry name" value="TetR_N"/>
    <property type="match status" value="1"/>
</dbReference>
<accession>A0A917JWK2</accession>
<evidence type="ECO:0000313" key="7">
    <source>
        <dbReference type="EMBL" id="GAA0504073.1"/>
    </source>
</evidence>
<keyword evidence="3" id="KW-0804">Transcription</keyword>
<evidence type="ECO:0000256" key="4">
    <source>
        <dbReference type="PROSITE-ProRule" id="PRU00335"/>
    </source>
</evidence>
<dbReference type="SUPFAM" id="SSF46689">
    <property type="entry name" value="Homeodomain-like"/>
    <property type="match status" value="1"/>
</dbReference>
<dbReference type="PANTHER" id="PTHR47506">
    <property type="entry name" value="TRANSCRIPTIONAL REGULATORY PROTEIN"/>
    <property type="match status" value="1"/>
</dbReference>
<evidence type="ECO:0000256" key="3">
    <source>
        <dbReference type="ARBA" id="ARBA00023163"/>
    </source>
</evidence>
<sequence>MSKSRAAAEAPSGGGRETARRARTRERLLDAAYRQFCQHGINGASIEAITDDAGFTRGAFYSNFDSKEELFLALIERENRTRLETLRERFGEAIAPLARVEGKPGPDVLEEVLADIIASQPMDQQWCLLHSEFLLLAMRNPQVAPRFLESARAFHQQLADLLDTALESVGLRFVVDTVDLTQMVVNQAEAAIQEAILSGAEDTDRAARDSIMRILPPLLHSLTELRDPPTGP</sequence>
<feature type="DNA-binding region" description="H-T-H motif" evidence="4">
    <location>
        <begin position="45"/>
        <end position="64"/>
    </location>
</feature>
<keyword evidence="1" id="KW-0805">Transcription regulation</keyword>
<comment type="caution">
    <text evidence="8">The sequence shown here is derived from an EMBL/GenBank/DDBJ whole genome shotgun (WGS) entry which is preliminary data.</text>
</comment>
<dbReference type="SUPFAM" id="SSF48498">
    <property type="entry name" value="Tetracyclin repressor-like, C-terminal domain"/>
    <property type="match status" value="1"/>
</dbReference>
<organism evidence="8 9">
    <name type="scientific">Saccharopolyspora thermophila</name>
    <dbReference type="NCBI Taxonomy" id="89367"/>
    <lineage>
        <taxon>Bacteria</taxon>
        <taxon>Bacillati</taxon>
        <taxon>Actinomycetota</taxon>
        <taxon>Actinomycetes</taxon>
        <taxon>Pseudonocardiales</taxon>
        <taxon>Pseudonocardiaceae</taxon>
        <taxon>Saccharopolyspora</taxon>
    </lineage>
</organism>
<dbReference type="RefSeq" id="WP_229680090.1">
    <property type="nucleotide sequence ID" value="NZ_BAAAHC010000001.1"/>
</dbReference>
<protein>
    <recommendedName>
        <fullName evidence="6">HTH tetR-type domain-containing protein</fullName>
    </recommendedName>
</protein>
<evidence type="ECO:0000256" key="2">
    <source>
        <dbReference type="ARBA" id="ARBA00023125"/>
    </source>
</evidence>
<evidence type="ECO:0000313" key="9">
    <source>
        <dbReference type="Proteomes" id="UP000597989"/>
    </source>
</evidence>
<reference evidence="7" key="4">
    <citation type="submission" date="2023-12" db="EMBL/GenBank/DDBJ databases">
        <authorList>
            <person name="Sun Q."/>
            <person name="Inoue M."/>
        </authorList>
    </citation>
    <scope>NUCLEOTIDE SEQUENCE</scope>
    <source>
        <strain evidence="7">JCM 10664</strain>
    </source>
</reference>
<evidence type="ECO:0000256" key="5">
    <source>
        <dbReference type="SAM" id="MobiDB-lite"/>
    </source>
</evidence>
<dbReference type="Proteomes" id="UP000597989">
    <property type="component" value="Unassembled WGS sequence"/>
</dbReference>
<dbReference type="AlphaFoldDB" id="A0A917JWK2"/>
<dbReference type="Proteomes" id="UP001500220">
    <property type="component" value="Unassembled WGS sequence"/>
</dbReference>
<dbReference type="PANTHER" id="PTHR47506:SF1">
    <property type="entry name" value="HTH-TYPE TRANSCRIPTIONAL REGULATOR YJDC"/>
    <property type="match status" value="1"/>
</dbReference>
<reference evidence="8 9" key="1">
    <citation type="journal article" date="2014" name="Int. J. Syst. Evol. Microbiol.">
        <title>Complete genome sequence of Corynebacterium casei LMG S-19264T (=DSM 44701T), isolated from a smear-ripened cheese.</title>
        <authorList>
            <consortium name="US DOE Joint Genome Institute (JGI-PGF)"/>
            <person name="Walter F."/>
            <person name="Albersmeier A."/>
            <person name="Kalinowski J."/>
            <person name="Ruckert C."/>
        </authorList>
    </citation>
    <scope>NUCLEOTIDE SEQUENCE [LARGE SCALE GENOMIC DNA]</scope>
    <source>
        <strain evidence="8 9">CGMCC 4.7206</strain>
    </source>
</reference>
<dbReference type="Gene3D" id="1.10.357.10">
    <property type="entry name" value="Tetracycline Repressor, domain 2"/>
    <property type="match status" value="1"/>
</dbReference>
<gene>
    <name evidence="7" type="ORF">GCM10009545_02270</name>
    <name evidence="8" type="ORF">GCM10011581_25580</name>
</gene>
<reference evidence="7 10" key="2">
    <citation type="journal article" date="2019" name="Int. J. Syst. Evol. Microbiol.">
        <title>The Global Catalogue of Microorganisms (GCM) 10K type strain sequencing project: providing services to taxonomists for standard genome sequencing and annotation.</title>
        <authorList>
            <consortium name="The Broad Institute Genomics Platform"/>
            <consortium name="The Broad Institute Genome Sequencing Center for Infectious Disease"/>
            <person name="Wu L."/>
            <person name="Ma J."/>
        </authorList>
    </citation>
    <scope>NUCLEOTIDE SEQUENCE [LARGE SCALE GENOMIC DNA]</scope>
    <source>
        <strain evidence="7 10">JCM 10664</strain>
    </source>
</reference>
<feature type="region of interest" description="Disordered" evidence="5">
    <location>
        <begin position="1"/>
        <end position="21"/>
    </location>
</feature>
<dbReference type="EMBL" id="BAAAHC010000001">
    <property type="protein sequence ID" value="GAA0504073.1"/>
    <property type="molecule type" value="Genomic_DNA"/>
</dbReference>
<keyword evidence="2 4" id="KW-0238">DNA-binding</keyword>
<dbReference type="InterPro" id="IPR001647">
    <property type="entry name" value="HTH_TetR"/>
</dbReference>
<keyword evidence="10" id="KW-1185">Reference proteome</keyword>
<dbReference type="PROSITE" id="PS50977">
    <property type="entry name" value="HTH_TETR_2"/>
    <property type="match status" value="1"/>
</dbReference>
<evidence type="ECO:0000313" key="10">
    <source>
        <dbReference type="Proteomes" id="UP001500220"/>
    </source>
</evidence>
<dbReference type="InterPro" id="IPR009057">
    <property type="entry name" value="Homeodomain-like_sf"/>
</dbReference>
<dbReference type="PRINTS" id="PR00455">
    <property type="entry name" value="HTHTETR"/>
</dbReference>
<dbReference type="EMBL" id="BMMT01000008">
    <property type="protein sequence ID" value="GGI87371.1"/>
    <property type="molecule type" value="Genomic_DNA"/>
</dbReference>
<evidence type="ECO:0000313" key="8">
    <source>
        <dbReference type="EMBL" id="GGI87371.1"/>
    </source>
</evidence>
<dbReference type="GO" id="GO:0003677">
    <property type="term" value="F:DNA binding"/>
    <property type="evidence" value="ECO:0007669"/>
    <property type="project" value="UniProtKB-UniRule"/>
</dbReference>
<proteinExistence type="predicted"/>
<evidence type="ECO:0000256" key="1">
    <source>
        <dbReference type="ARBA" id="ARBA00023015"/>
    </source>
</evidence>
<reference evidence="8" key="3">
    <citation type="submission" date="2020-09" db="EMBL/GenBank/DDBJ databases">
        <authorList>
            <person name="Sun Q."/>
            <person name="Zhou Y."/>
        </authorList>
    </citation>
    <scope>NUCLEOTIDE SEQUENCE</scope>
    <source>
        <strain evidence="8">CGMCC 4.7206</strain>
    </source>
</reference>
<evidence type="ECO:0000259" key="6">
    <source>
        <dbReference type="PROSITE" id="PS50977"/>
    </source>
</evidence>
<name>A0A917JWK2_9PSEU</name>